<feature type="active site" description="Nucleophile" evidence="1">
    <location>
        <position position="408"/>
    </location>
</feature>
<dbReference type="PROSITE" id="PS50926">
    <property type="entry name" value="TRAM"/>
    <property type="match status" value="1"/>
</dbReference>
<comment type="caution">
    <text evidence="2">The sequence shown here is derived from an EMBL/GenBank/DDBJ whole genome shotgun (WGS) entry which is preliminary data.</text>
</comment>
<gene>
    <name evidence="2" type="ORF">NCTC10327_01263</name>
</gene>
<accession>A0A1B9BCH8</accession>
<dbReference type="Proteomes" id="UP000269974">
    <property type="component" value="Unassembled WGS sequence"/>
</dbReference>
<feature type="binding site" evidence="1">
    <location>
        <position position="278"/>
    </location>
    <ligand>
        <name>S-adenosyl-L-methionine</name>
        <dbReference type="ChEBI" id="CHEBI:59789"/>
    </ligand>
</feature>
<evidence type="ECO:0000256" key="1">
    <source>
        <dbReference type="PROSITE-ProRule" id="PRU01024"/>
    </source>
</evidence>
<proteinExistence type="inferred from homology"/>
<keyword evidence="1" id="KW-0949">S-adenosyl-L-methionine</keyword>
<feature type="binding site" evidence="1">
    <location>
        <position position="249"/>
    </location>
    <ligand>
        <name>S-adenosyl-L-methionine</name>
        <dbReference type="ChEBI" id="CHEBI:59789"/>
    </ligand>
</feature>
<dbReference type="AlphaFoldDB" id="A0A1B9BCH8"/>
<organism evidence="2 3">
    <name type="scientific">Actinobaculum suis</name>
    <dbReference type="NCBI Taxonomy" id="1657"/>
    <lineage>
        <taxon>Bacteria</taxon>
        <taxon>Bacillati</taxon>
        <taxon>Actinomycetota</taxon>
        <taxon>Actinomycetes</taxon>
        <taxon>Actinomycetales</taxon>
        <taxon>Actinomycetaceae</taxon>
        <taxon>Actinobaculum</taxon>
    </lineage>
</organism>
<dbReference type="EMBL" id="UYIO01000001">
    <property type="protein sequence ID" value="VDG76622.1"/>
    <property type="molecule type" value="Genomic_DNA"/>
</dbReference>
<dbReference type="PROSITE" id="PS51687">
    <property type="entry name" value="SAM_MT_RNA_M5U"/>
    <property type="match status" value="1"/>
</dbReference>
<dbReference type="Gene3D" id="2.40.50.140">
    <property type="entry name" value="Nucleic acid-binding proteins"/>
    <property type="match status" value="1"/>
</dbReference>
<dbReference type="InterPro" id="IPR012340">
    <property type="entry name" value="NA-bd_OB-fold"/>
</dbReference>
<name>A0A1B9BCH8_9ACTO</name>
<dbReference type="Pfam" id="PF01938">
    <property type="entry name" value="TRAM"/>
    <property type="match status" value="1"/>
</dbReference>
<dbReference type="GO" id="GO:0070041">
    <property type="term" value="F:rRNA (uridine-C5-)-methyltransferase activity"/>
    <property type="evidence" value="ECO:0007669"/>
    <property type="project" value="TreeGrafter"/>
</dbReference>
<dbReference type="OrthoDB" id="9804590at2"/>
<dbReference type="Gene3D" id="3.40.50.150">
    <property type="entry name" value="Vaccinia Virus protein VP39"/>
    <property type="match status" value="3"/>
</dbReference>
<dbReference type="SUPFAM" id="SSF50249">
    <property type="entry name" value="Nucleic acid-binding proteins"/>
    <property type="match status" value="1"/>
</dbReference>
<dbReference type="InterPro" id="IPR010280">
    <property type="entry name" value="U5_MeTrfase_fam"/>
</dbReference>
<keyword evidence="1 2" id="KW-0489">Methyltransferase</keyword>
<dbReference type="Pfam" id="PF05958">
    <property type="entry name" value="tRNA_U5-meth_tr"/>
    <property type="match status" value="2"/>
</dbReference>
<dbReference type="SUPFAM" id="SSF53335">
    <property type="entry name" value="S-adenosyl-L-methionine-dependent methyltransferases"/>
    <property type="match status" value="1"/>
</dbReference>
<dbReference type="InterPro" id="IPR002792">
    <property type="entry name" value="TRAM_dom"/>
</dbReference>
<protein>
    <submittedName>
        <fullName evidence="2">TrmA family RNA methyltransferase</fullName>
        <ecNumber evidence="2">2.1.1.-</ecNumber>
    </submittedName>
</protein>
<dbReference type="PANTHER" id="PTHR11061:SF30">
    <property type="entry name" value="TRNA (URACIL(54)-C(5))-METHYLTRANSFERASE"/>
    <property type="match status" value="1"/>
</dbReference>
<dbReference type="RefSeq" id="WP_065415111.1">
    <property type="nucleotide sequence ID" value="NZ_MASX01000031.1"/>
</dbReference>
<feature type="binding site" evidence="1">
    <location>
        <position position="381"/>
    </location>
    <ligand>
        <name>S-adenosyl-L-methionine</name>
        <dbReference type="ChEBI" id="CHEBI:59789"/>
    </ligand>
</feature>
<feature type="binding site" evidence="1">
    <location>
        <position position="303"/>
    </location>
    <ligand>
        <name>S-adenosyl-L-methionine</name>
        <dbReference type="ChEBI" id="CHEBI:59789"/>
    </ligand>
</feature>
<reference evidence="2 3" key="1">
    <citation type="submission" date="2018-11" db="EMBL/GenBank/DDBJ databases">
        <authorList>
            <consortium name="Pathogen Informatics"/>
        </authorList>
    </citation>
    <scope>NUCLEOTIDE SEQUENCE [LARGE SCALE GENOMIC DNA]</scope>
    <source>
        <strain evidence="2 3">NCTC10327</strain>
    </source>
</reference>
<sequence length="449" mass="47530">MIEVELTDVGHGGVAIGRAPDGRAAMVRFGLPGETVKVHVTEEKKRYLKGDAYEVVGDPSPHRVAHPWPEAGPGGVGGADLGHVEFSWQQEWKTRVLRSQIRRIGGQELTDHLAAQGIEPRVEAFAGDTESHGWHTRTRVDLTADRRGRLGMYREGTHDVIALAQLPIADPRIVELGLVGVKAQELGWRFNAGTRVKAVAPSASAPVIVVDKRVVDAQGRDTETPFVTEKVEIAGHTYTYRVRADGFWQIHREAARAVSELVISEAGVQVGDHVLELYAGAGLFTAPLARAVAGGSATGAAGENAGAAGESAGAAGETAGEDFADAGAVAGTVRGLEGNRLSVEAARANLRDYPRGQVTTAKITPRLIEREGYGTDILIADPPRTGLGIDGAGAAAACDARRIVLISCDVAAMARDVATMVNQGRRVVAMHSLDMFPNTHHFEVVTTLA</sequence>
<dbReference type="Gene3D" id="2.40.50.1070">
    <property type="match status" value="2"/>
</dbReference>
<dbReference type="InterPro" id="IPR029063">
    <property type="entry name" value="SAM-dependent_MTases_sf"/>
</dbReference>
<keyword evidence="1 2" id="KW-0808">Transferase</keyword>
<dbReference type="EC" id="2.1.1.-" evidence="2"/>
<dbReference type="GO" id="GO:0070475">
    <property type="term" value="P:rRNA base methylation"/>
    <property type="evidence" value="ECO:0007669"/>
    <property type="project" value="TreeGrafter"/>
</dbReference>
<evidence type="ECO:0000313" key="2">
    <source>
        <dbReference type="EMBL" id="VDG76622.1"/>
    </source>
</evidence>
<evidence type="ECO:0000313" key="3">
    <source>
        <dbReference type="Proteomes" id="UP000269974"/>
    </source>
</evidence>
<dbReference type="PANTHER" id="PTHR11061">
    <property type="entry name" value="RNA M5U METHYLTRANSFERASE"/>
    <property type="match status" value="1"/>
</dbReference>
<comment type="similarity">
    <text evidence="1">Belongs to the class I-like SAM-binding methyltransferase superfamily. RNA M5U methyltransferase family.</text>
</comment>